<evidence type="ECO:0000313" key="4">
    <source>
        <dbReference type="Proteomes" id="UP000274131"/>
    </source>
</evidence>
<dbReference type="InterPro" id="IPR004911">
    <property type="entry name" value="Interferon-induced_GILT"/>
</dbReference>
<protein>
    <submittedName>
        <fullName evidence="5">Saposin A-type domain-containing protein</fullName>
    </submittedName>
</protein>
<evidence type="ECO:0000256" key="2">
    <source>
        <dbReference type="ARBA" id="ARBA00023180"/>
    </source>
</evidence>
<comment type="similarity">
    <text evidence="1">Belongs to the GILT family.</text>
</comment>
<dbReference type="Pfam" id="PF03227">
    <property type="entry name" value="GILT"/>
    <property type="match status" value="1"/>
</dbReference>
<dbReference type="PANTHER" id="PTHR13234:SF11">
    <property type="entry name" value="PRION-LIKE-(Q_N-RICH)-DOMAIN-BEARING PROTEIN"/>
    <property type="match status" value="1"/>
</dbReference>
<gene>
    <name evidence="3" type="ORF">EVEC_LOCUS1950</name>
</gene>
<name>A0A0N4UXI1_ENTVE</name>
<accession>A0A0N4UXI1</accession>
<evidence type="ECO:0000256" key="1">
    <source>
        <dbReference type="ARBA" id="ARBA00005679"/>
    </source>
</evidence>
<organism evidence="5">
    <name type="scientific">Enterobius vermicularis</name>
    <name type="common">Human pinworm</name>
    <dbReference type="NCBI Taxonomy" id="51028"/>
    <lineage>
        <taxon>Eukaryota</taxon>
        <taxon>Metazoa</taxon>
        <taxon>Ecdysozoa</taxon>
        <taxon>Nematoda</taxon>
        <taxon>Chromadorea</taxon>
        <taxon>Rhabditida</taxon>
        <taxon>Spirurina</taxon>
        <taxon>Oxyuridomorpha</taxon>
        <taxon>Oxyuroidea</taxon>
        <taxon>Oxyuridae</taxon>
        <taxon>Enterobius</taxon>
    </lineage>
</organism>
<dbReference type="WBParaSite" id="EVEC_0000224201-mRNA-1">
    <property type="protein sequence ID" value="EVEC_0000224201-mRNA-1"/>
    <property type="gene ID" value="EVEC_0000224201"/>
</dbReference>
<evidence type="ECO:0000313" key="5">
    <source>
        <dbReference type="WBParaSite" id="EVEC_0000224201-mRNA-1"/>
    </source>
</evidence>
<dbReference type="OrthoDB" id="958254at2759"/>
<dbReference type="Proteomes" id="UP000274131">
    <property type="component" value="Unassembled WGS sequence"/>
</dbReference>
<dbReference type="GO" id="GO:0016671">
    <property type="term" value="F:oxidoreductase activity, acting on a sulfur group of donors, disulfide as acceptor"/>
    <property type="evidence" value="ECO:0007669"/>
    <property type="project" value="InterPro"/>
</dbReference>
<dbReference type="EMBL" id="UXUI01007292">
    <property type="protein sequence ID" value="VDD86807.1"/>
    <property type="molecule type" value="Genomic_DNA"/>
</dbReference>
<reference evidence="3 4" key="2">
    <citation type="submission" date="2018-10" db="EMBL/GenBank/DDBJ databases">
        <authorList>
            <consortium name="Pathogen Informatics"/>
        </authorList>
    </citation>
    <scope>NUCLEOTIDE SEQUENCE [LARGE SCALE GENOMIC DNA]</scope>
</reference>
<keyword evidence="2" id="KW-0325">Glycoprotein</keyword>
<dbReference type="AlphaFoldDB" id="A0A0N4UXI1"/>
<dbReference type="PANTHER" id="PTHR13234">
    <property type="entry name" value="GAMMA-INTERFERON INDUCIBLE LYSOSOMAL THIOL REDUCTASE GILT"/>
    <property type="match status" value="1"/>
</dbReference>
<evidence type="ECO:0000313" key="3">
    <source>
        <dbReference type="EMBL" id="VDD86807.1"/>
    </source>
</evidence>
<dbReference type="Gene3D" id="3.40.30.10">
    <property type="entry name" value="Glutaredoxin"/>
    <property type="match status" value="1"/>
</dbReference>
<sequence length="209" mass="24394">MWCDSPQSARQCDVIRQCERHWNSKTPVKLTLIYEALCPFCQKFITQHLGSLYEEFRNNIELELIPWGNSRFMKGGTIVCDHGPNECKANKLQSCVLDTVKIRHALPFIVCLERSLTTNVNTEKALQHCSGFVRNNYRKIRRCFDTDRGYQLQIQAARKTASVRPHPVPEVPYLLVNDYSPNTETNNLNIHAIRHLLKKWFRNHKRGSR</sequence>
<proteinExistence type="inferred from homology"/>
<reference evidence="5" key="1">
    <citation type="submission" date="2017-02" db="UniProtKB">
        <authorList>
            <consortium name="WormBaseParasite"/>
        </authorList>
    </citation>
    <scope>IDENTIFICATION</scope>
</reference>
<dbReference type="STRING" id="51028.A0A0N4UXI1"/>
<keyword evidence="4" id="KW-1185">Reference proteome</keyword>